<dbReference type="Proteomes" id="UP001199525">
    <property type="component" value="Unassembled WGS sequence"/>
</dbReference>
<reference evidence="2 3" key="1">
    <citation type="journal article" date="2021" name="Microorganisms">
        <title>Genome Evolution of Filamentous Cyanobacterium Nostoc Species: From Facultative Symbiosis to Free Living.</title>
        <authorList>
            <person name="Huo D."/>
            <person name="Li H."/>
            <person name="Cai F."/>
            <person name="Guo X."/>
            <person name="Qiao Z."/>
            <person name="Wang W."/>
            <person name="Yu G."/>
            <person name="Li R."/>
        </authorList>
    </citation>
    <scope>NUCLEOTIDE SEQUENCE [LARGE SCALE GENOMIC DNA]</scope>
    <source>
        <strain evidence="2 3">CHAB 5714</strain>
    </source>
</reference>
<organism evidence="2 3">
    <name type="scientific">Nostoc favosum CHAB5714</name>
    <dbReference type="NCBI Taxonomy" id="2780399"/>
    <lineage>
        <taxon>Bacteria</taxon>
        <taxon>Bacillati</taxon>
        <taxon>Cyanobacteriota</taxon>
        <taxon>Cyanophyceae</taxon>
        <taxon>Nostocales</taxon>
        <taxon>Nostocaceae</taxon>
        <taxon>Nostoc</taxon>
        <taxon>Nostoc favosum</taxon>
    </lineage>
</organism>
<comment type="caution">
    <text evidence="2">The sequence shown here is derived from an EMBL/GenBank/DDBJ whole genome shotgun (WGS) entry which is preliminary data.</text>
</comment>
<sequence>MTYQIYSQQQLQLKSIARLKQIYSETQSTVEVSDKRSLDSWISAFALGVGAAIADYQASKIQKLAPAAPDNQALAQAELDHFITDQAQGIAPEPLTTVEINFYHHEVYCGKELIAYIAYDHDELVTQPWLVMVNGKEEFRANTWVKCYRFIQWHHKDGTLRETFPAPAQVAEAPTILEISFYDQEAFVGDELVASISYDHGNYKNLYWRVLVNEIEIFRDLSAARCHSYIKQQYQQGTLPLQVPEEEAEGQGAGSKGEEISPLHPAPCSLSSSTTGNEVMAQIFNECEKHGFEILNDAIYNNDVKLGEVGQTG</sequence>
<accession>A0ABS8IK49</accession>
<protein>
    <submittedName>
        <fullName evidence="2">Uncharacterized protein</fullName>
    </submittedName>
</protein>
<proteinExistence type="predicted"/>
<keyword evidence="3" id="KW-1185">Reference proteome</keyword>
<dbReference type="RefSeq" id="WP_229490076.1">
    <property type="nucleotide sequence ID" value="NZ_JAIVFQ010000116.1"/>
</dbReference>
<name>A0ABS8IK49_9NOSO</name>
<evidence type="ECO:0000313" key="3">
    <source>
        <dbReference type="Proteomes" id="UP001199525"/>
    </source>
</evidence>
<evidence type="ECO:0000313" key="2">
    <source>
        <dbReference type="EMBL" id="MCC5604249.1"/>
    </source>
</evidence>
<feature type="region of interest" description="Disordered" evidence="1">
    <location>
        <begin position="245"/>
        <end position="271"/>
    </location>
</feature>
<gene>
    <name evidence="2" type="ORF">LC586_35080</name>
</gene>
<dbReference type="EMBL" id="JAIVFQ010000116">
    <property type="protein sequence ID" value="MCC5604249.1"/>
    <property type="molecule type" value="Genomic_DNA"/>
</dbReference>
<evidence type="ECO:0000256" key="1">
    <source>
        <dbReference type="SAM" id="MobiDB-lite"/>
    </source>
</evidence>